<sequence length="310" mass="35135">MPHPLSRRALLISAGGLIAMPGTAALAWDSTYDPEADPTISRRMIFEDQFATIDPAVWSAGRKATTFDSGFYGRSAFAGIEGAEGFNPYAIVDDPETENGKALRISARYIGRQMEVPGYYGNDDPEYQWISGNLQSARPDGTILKGWRRGYFEARMRFPAHPLTWPAFWLLNARSILTSRTSVEVDVVEHKGFEPHQYGAYLHEWGEPGERHTGSGVETEEDLTEGYNRYGVLLARNRCIIYFNRQPIRDPATGKPQVWLVNRSAELDVNNDRFWPLLTLALLHDVPYPDPLRPEDHEAHMLVDYFRVFA</sequence>
<dbReference type="PROSITE" id="PS51762">
    <property type="entry name" value="GH16_2"/>
    <property type="match status" value="1"/>
</dbReference>
<feature type="signal peptide" evidence="2">
    <location>
        <begin position="1"/>
        <end position="24"/>
    </location>
</feature>
<dbReference type="SUPFAM" id="SSF49899">
    <property type="entry name" value="Concanavalin A-like lectins/glucanases"/>
    <property type="match status" value="1"/>
</dbReference>
<evidence type="ECO:0000313" key="7">
    <source>
        <dbReference type="Proteomes" id="UP000284476"/>
    </source>
</evidence>
<dbReference type="EMBL" id="SAUX01000002">
    <property type="protein sequence ID" value="RWR32039.1"/>
    <property type="molecule type" value="Genomic_DNA"/>
</dbReference>
<protein>
    <submittedName>
        <fullName evidence="4">Glycosyl hydrolase family protein</fullName>
    </submittedName>
</protein>
<dbReference type="GO" id="GO:0005975">
    <property type="term" value="P:carbohydrate metabolic process"/>
    <property type="evidence" value="ECO:0007669"/>
    <property type="project" value="InterPro"/>
</dbReference>
<evidence type="ECO:0000313" key="9">
    <source>
        <dbReference type="Proteomes" id="UP000285710"/>
    </source>
</evidence>
<feature type="chain" id="PRO_5033430936" evidence="2">
    <location>
        <begin position="25"/>
        <end position="310"/>
    </location>
</feature>
<keyword evidence="2" id="KW-0732">Signal</keyword>
<reference evidence="7 8" key="2">
    <citation type="submission" date="2019-01" db="EMBL/GenBank/DDBJ databases">
        <authorList>
            <person name="Li Y."/>
        </authorList>
    </citation>
    <scope>NUCLEOTIDE SEQUENCE [LARGE SCALE GENOMIC DNA]</scope>
    <source>
        <strain evidence="4 9">2D-5</strain>
        <strain evidence="6 8">D19-10-3-21</strain>
        <strain evidence="5 7">SK2B-1</strain>
    </source>
</reference>
<evidence type="ECO:0000313" key="5">
    <source>
        <dbReference type="EMBL" id="RWR22153.1"/>
    </source>
</evidence>
<evidence type="ECO:0000313" key="4">
    <source>
        <dbReference type="EMBL" id="RWR14387.1"/>
    </source>
</evidence>
<dbReference type="InterPro" id="IPR006311">
    <property type="entry name" value="TAT_signal"/>
</dbReference>
<evidence type="ECO:0000313" key="6">
    <source>
        <dbReference type="EMBL" id="RWR32039.1"/>
    </source>
</evidence>
<dbReference type="Proteomes" id="UP000285710">
    <property type="component" value="Unassembled WGS sequence"/>
</dbReference>
<dbReference type="AlphaFoldDB" id="A0A443J1N9"/>
<accession>A0A443KH09</accession>
<evidence type="ECO:0000256" key="2">
    <source>
        <dbReference type="SAM" id="SignalP"/>
    </source>
</evidence>
<dbReference type="GO" id="GO:0004553">
    <property type="term" value="F:hydrolase activity, hydrolyzing O-glycosyl compounds"/>
    <property type="evidence" value="ECO:0007669"/>
    <property type="project" value="InterPro"/>
</dbReference>
<dbReference type="PROSITE" id="PS51318">
    <property type="entry name" value="TAT"/>
    <property type="match status" value="1"/>
</dbReference>
<proteinExistence type="inferred from homology"/>
<evidence type="ECO:0000256" key="1">
    <source>
        <dbReference type="ARBA" id="ARBA00006865"/>
    </source>
</evidence>
<dbReference type="Proteomes" id="UP000284476">
    <property type="component" value="Unassembled WGS sequence"/>
</dbReference>
<dbReference type="EMBL" id="SAUZ01000006">
    <property type="protein sequence ID" value="RWR22153.1"/>
    <property type="molecule type" value="Genomic_DNA"/>
</dbReference>
<comment type="similarity">
    <text evidence="1">Belongs to the glycosyl hydrolase 16 family.</text>
</comment>
<accession>A0A443J1N9</accession>
<dbReference type="InterPro" id="IPR013320">
    <property type="entry name" value="ConA-like_dom_sf"/>
</dbReference>
<dbReference type="Pfam" id="PF00722">
    <property type="entry name" value="Glyco_hydro_16"/>
    <property type="match status" value="1"/>
</dbReference>
<gene>
    <name evidence="5" type="ORF">D2T30_07360</name>
    <name evidence="6" type="ORF">D2T31_03535</name>
    <name evidence="4" type="ORF">D2T33_04040</name>
</gene>
<accession>A0A443JNT8</accession>
<dbReference type="RefSeq" id="WP_128183517.1">
    <property type="nucleotide sequence ID" value="NZ_JBHRSO010000005.1"/>
</dbReference>
<evidence type="ECO:0000313" key="8">
    <source>
        <dbReference type="Proteomes" id="UP000285295"/>
    </source>
</evidence>
<evidence type="ECO:0000259" key="3">
    <source>
        <dbReference type="PROSITE" id="PS51762"/>
    </source>
</evidence>
<keyword evidence="4" id="KW-0378">Hydrolase</keyword>
<dbReference type="OrthoDB" id="9809583at2"/>
<reference evidence="7 8" key="1">
    <citation type="submission" date="2019-01" db="EMBL/GenBank/DDBJ databases">
        <title>Sinorhodobacter populi sp. nov. isolated from the symptomatic bark tissue of Populus euramericana canker.</title>
        <authorList>
            <person name="Xu G."/>
        </authorList>
    </citation>
    <scope>NUCLEOTIDE SEQUENCE [LARGE SCALE GENOMIC DNA]</scope>
    <source>
        <strain evidence="4 9">2D-5</strain>
        <strain evidence="6 8">D19-10-3-21</strain>
        <strain evidence="5 7">SK2B-1</strain>
    </source>
</reference>
<name>A0A443J1N9_9RHOB</name>
<keyword evidence="9" id="KW-1185">Reference proteome</keyword>
<dbReference type="EMBL" id="SAUW01000003">
    <property type="protein sequence ID" value="RWR14387.1"/>
    <property type="molecule type" value="Genomic_DNA"/>
</dbReference>
<organism evidence="4 9">
    <name type="scientific">Paenirhodobacter populi</name>
    <dbReference type="NCBI Taxonomy" id="2306993"/>
    <lineage>
        <taxon>Bacteria</taxon>
        <taxon>Pseudomonadati</taxon>
        <taxon>Pseudomonadota</taxon>
        <taxon>Alphaproteobacteria</taxon>
        <taxon>Rhodobacterales</taxon>
        <taxon>Rhodobacter group</taxon>
        <taxon>Paenirhodobacter</taxon>
    </lineage>
</organism>
<dbReference type="InterPro" id="IPR000757">
    <property type="entry name" value="Beta-glucanase-like"/>
</dbReference>
<feature type="domain" description="GH16" evidence="3">
    <location>
        <begin position="26"/>
        <end position="310"/>
    </location>
</feature>
<dbReference type="Gene3D" id="2.60.120.200">
    <property type="match status" value="1"/>
</dbReference>
<comment type="caution">
    <text evidence="4">The sequence shown here is derived from an EMBL/GenBank/DDBJ whole genome shotgun (WGS) entry which is preliminary data.</text>
</comment>
<dbReference type="Proteomes" id="UP000285295">
    <property type="component" value="Unassembled WGS sequence"/>
</dbReference>